<proteinExistence type="inferred from homology"/>
<comment type="similarity">
    <text evidence="2">Belongs to the RmuC family.</text>
</comment>
<evidence type="ECO:0000256" key="1">
    <source>
        <dbReference type="ARBA" id="ARBA00003416"/>
    </source>
</evidence>
<accession>S9SLM3</accession>
<evidence type="ECO:0000313" key="7">
    <source>
        <dbReference type="EMBL" id="EPX87314.1"/>
    </source>
</evidence>
<evidence type="ECO:0000256" key="2">
    <source>
        <dbReference type="ARBA" id="ARBA00009840"/>
    </source>
</evidence>
<keyword evidence="8" id="KW-1185">Reference proteome</keyword>
<comment type="function">
    <text evidence="1">Involved in DNA recombination.</text>
</comment>
<keyword evidence="5" id="KW-0233">DNA recombination</keyword>
<dbReference type="AlphaFoldDB" id="S9SLM3"/>
<dbReference type="STRING" id="1123069.ruthe_00713"/>
<keyword evidence="4" id="KW-0175">Coiled coil</keyword>
<evidence type="ECO:0000256" key="5">
    <source>
        <dbReference type="ARBA" id="ARBA00023172"/>
    </source>
</evidence>
<dbReference type="PANTHER" id="PTHR30563:SF0">
    <property type="entry name" value="DNA RECOMBINATION PROTEIN RMUC"/>
    <property type="match status" value="1"/>
</dbReference>
<dbReference type="EMBL" id="AOLV01000008">
    <property type="protein sequence ID" value="EPX87314.1"/>
    <property type="molecule type" value="Genomic_DNA"/>
</dbReference>
<organism evidence="7 8">
    <name type="scientific">Rubellimicrobium thermophilum DSM 16684</name>
    <dbReference type="NCBI Taxonomy" id="1123069"/>
    <lineage>
        <taxon>Bacteria</taxon>
        <taxon>Pseudomonadati</taxon>
        <taxon>Pseudomonadota</taxon>
        <taxon>Alphaproteobacteria</taxon>
        <taxon>Rhodobacterales</taxon>
        <taxon>Roseobacteraceae</taxon>
        <taxon>Rubellimicrobium</taxon>
    </lineage>
</organism>
<dbReference type="PANTHER" id="PTHR30563">
    <property type="entry name" value="DNA RECOMBINATION PROTEIN RMUC"/>
    <property type="match status" value="1"/>
</dbReference>
<dbReference type="InterPro" id="IPR003798">
    <property type="entry name" value="DNA_recombination_RmuC"/>
</dbReference>
<gene>
    <name evidence="7" type="ORF">ruthe_00713</name>
</gene>
<sequence length="132" mass="14408">MSRGVGLVYPTSLLMALRTVRHLWNVEKRNRNAEQIAERAGRLYDKLATFIDSFQRVGSALDTAQRAYATATGQLTQGRGNLVRQVEELKSLGARTGKTIAIAHDDDPQEGSDGLSLPGMEEGEARQLPAAE</sequence>
<dbReference type="HOGENOM" id="CLU_1915560_0_0_5"/>
<protein>
    <recommendedName>
        <fullName evidence="3">DNA recombination protein RmuC homolog</fullName>
    </recommendedName>
</protein>
<name>S9SLM3_9RHOB</name>
<dbReference type="PATRIC" id="fig|1123069.3.peg.684"/>
<dbReference type="GO" id="GO:0006310">
    <property type="term" value="P:DNA recombination"/>
    <property type="evidence" value="ECO:0007669"/>
    <property type="project" value="UniProtKB-KW"/>
</dbReference>
<dbReference type="Proteomes" id="UP000015346">
    <property type="component" value="Unassembled WGS sequence"/>
</dbReference>
<evidence type="ECO:0000256" key="6">
    <source>
        <dbReference type="SAM" id="MobiDB-lite"/>
    </source>
</evidence>
<reference evidence="7 8" key="1">
    <citation type="journal article" date="2013" name="Stand. Genomic Sci.">
        <title>Genome sequence of the reddish-pigmented Rubellimicrobium thermophilum type strain (DSM 16684(T)), a member of the Roseobacter clade.</title>
        <authorList>
            <person name="Fiebig A."/>
            <person name="Riedel T."/>
            <person name="Gronow S."/>
            <person name="Petersen J."/>
            <person name="Klenk H.P."/>
            <person name="Goker M."/>
        </authorList>
    </citation>
    <scope>NUCLEOTIDE SEQUENCE [LARGE SCALE GENOMIC DNA]</scope>
    <source>
        <strain evidence="7 8">DSM 16684</strain>
    </source>
</reference>
<evidence type="ECO:0000256" key="4">
    <source>
        <dbReference type="ARBA" id="ARBA00023054"/>
    </source>
</evidence>
<dbReference type="RefSeq" id="WP_021096818.1">
    <property type="nucleotide sequence ID" value="NZ_KE557320.1"/>
</dbReference>
<evidence type="ECO:0000256" key="3">
    <source>
        <dbReference type="ARBA" id="ARBA00021840"/>
    </source>
</evidence>
<evidence type="ECO:0000313" key="8">
    <source>
        <dbReference type="Proteomes" id="UP000015346"/>
    </source>
</evidence>
<dbReference type="Pfam" id="PF02646">
    <property type="entry name" value="RmuC"/>
    <property type="match status" value="1"/>
</dbReference>
<feature type="region of interest" description="Disordered" evidence="6">
    <location>
        <begin position="98"/>
        <end position="132"/>
    </location>
</feature>
<comment type="caution">
    <text evidence="7">The sequence shown here is derived from an EMBL/GenBank/DDBJ whole genome shotgun (WGS) entry which is preliminary data.</text>
</comment>